<comment type="caution">
    <text evidence="1">The sequence shown here is derived from an EMBL/GenBank/DDBJ whole genome shotgun (WGS) entry which is preliminary data.</text>
</comment>
<proteinExistence type="predicted"/>
<keyword evidence="2" id="KW-1185">Reference proteome</keyword>
<organism evidence="1 2">
    <name type="scientific">Gallaecimonas pentaromativorans</name>
    <dbReference type="NCBI Taxonomy" id="584787"/>
    <lineage>
        <taxon>Bacteria</taxon>
        <taxon>Pseudomonadati</taxon>
        <taxon>Pseudomonadota</taxon>
        <taxon>Gammaproteobacteria</taxon>
        <taxon>Enterobacterales</taxon>
        <taxon>Gallaecimonadaceae</taxon>
        <taxon>Gallaecimonas</taxon>
    </lineage>
</organism>
<reference evidence="1 2" key="1">
    <citation type="submission" date="2018-11" db="EMBL/GenBank/DDBJ databases">
        <title>Genomic Encyclopedia of Type Strains, Phase IV (KMG-IV): sequencing the most valuable type-strain genomes for metagenomic binning, comparative biology and taxonomic classification.</title>
        <authorList>
            <person name="Goeker M."/>
        </authorList>
    </citation>
    <scope>NUCLEOTIDE SEQUENCE [LARGE SCALE GENOMIC DNA]</scope>
    <source>
        <strain evidence="1 2">DSM 21945</strain>
    </source>
</reference>
<accession>A0A3N1PFK8</accession>
<sequence length="72" mass="7855">MPIRKAAALGLIVALLASMAVWLARPAASSEESEAQVSWGQWLIGKSGSVQMHFLDLLELVTRHENGQQVKK</sequence>
<evidence type="ECO:0000313" key="2">
    <source>
        <dbReference type="Proteomes" id="UP000268033"/>
    </source>
</evidence>
<dbReference type="STRING" id="584787.GCA_001247655_03758"/>
<dbReference type="Proteomes" id="UP000268033">
    <property type="component" value="Unassembled WGS sequence"/>
</dbReference>
<dbReference type="AlphaFoldDB" id="A0A3N1PFK8"/>
<dbReference type="EMBL" id="RJUL01000008">
    <property type="protein sequence ID" value="ROQ23306.1"/>
    <property type="molecule type" value="Genomic_DNA"/>
</dbReference>
<evidence type="ECO:0000313" key="1">
    <source>
        <dbReference type="EMBL" id="ROQ23306.1"/>
    </source>
</evidence>
<gene>
    <name evidence="1" type="ORF">EDC28_10844</name>
</gene>
<name>A0A3N1PFK8_9GAMM</name>
<dbReference type="RefSeq" id="WP_123422133.1">
    <property type="nucleotide sequence ID" value="NZ_JBLXAC010000020.1"/>
</dbReference>
<protein>
    <submittedName>
        <fullName evidence="1">Uncharacterized protein</fullName>
    </submittedName>
</protein>